<organism evidence="13 14">
    <name type="scientific">Candidatus Nitronauta litoralis</name>
    <dbReference type="NCBI Taxonomy" id="2705533"/>
    <lineage>
        <taxon>Bacteria</taxon>
        <taxon>Pseudomonadati</taxon>
        <taxon>Nitrospinota/Tectimicrobiota group</taxon>
        <taxon>Nitrospinota</taxon>
        <taxon>Nitrospinia</taxon>
        <taxon>Nitrospinales</taxon>
        <taxon>Nitrospinaceae</taxon>
        <taxon>Candidatus Nitronauta</taxon>
    </lineage>
</organism>
<keyword evidence="5 11" id="KW-0547">Nucleotide-binding</keyword>
<keyword evidence="7 11" id="KW-0648">Protein biosynthesis</keyword>
<dbReference type="Pfam" id="PF02637">
    <property type="entry name" value="GatB_Yqey"/>
    <property type="match status" value="1"/>
</dbReference>
<dbReference type="HAMAP" id="MF_00121">
    <property type="entry name" value="GatB"/>
    <property type="match status" value="1"/>
</dbReference>
<dbReference type="PROSITE" id="PS01234">
    <property type="entry name" value="GATB"/>
    <property type="match status" value="1"/>
</dbReference>
<dbReference type="SUPFAM" id="SSF55931">
    <property type="entry name" value="Glutamine synthetase/guanido kinase"/>
    <property type="match status" value="1"/>
</dbReference>
<protein>
    <recommendedName>
        <fullName evidence="3 11">Aspartyl/glutamyl-tRNA(Asn/Gln) amidotransferase subunit B</fullName>
        <shortName evidence="11">Asp/Glu-ADT subunit B</shortName>
        <ecNumber evidence="11">6.3.5.-</ecNumber>
    </recommendedName>
</protein>
<evidence type="ECO:0000259" key="12">
    <source>
        <dbReference type="SMART" id="SM00845"/>
    </source>
</evidence>
<proteinExistence type="inferred from homology"/>
<gene>
    <name evidence="11 13" type="primary">gatB</name>
    <name evidence="13" type="ORF">G3M70_12370</name>
</gene>
<feature type="domain" description="Asn/Gln amidotransferase" evidence="12">
    <location>
        <begin position="330"/>
        <end position="477"/>
    </location>
</feature>
<keyword evidence="6 11" id="KW-0067">ATP-binding</keyword>
<comment type="similarity">
    <text evidence="1 11">Belongs to the GatB/GatE family. GatB subfamily.</text>
</comment>
<evidence type="ECO:0000313" key="14">
    <source>
        <dbReference type="Proteomes" id="UP000594688"/>
    </source>
</evidence>
<name>A0A7T0BX93_9BACT</name>
<evidence type="ECO:0000256" key="11">
    <source>
        <dbReference type="HAMAP-Rule" id="MF_00121"/>
    </source>
</evidence>
<dbReference type="InterPro" id="IPR023168">
    <property type="entry name" value="GatB_Yqey_C_2"/>
</dbReference>
<dbReference type="GO" id="GO:0006412">
    <property type="term" value="P:translation"/>
    <property type="evidence" value="ECO:0007669"/>
    <property type="project" value="UniProtKB-UniRule"/>
</dbReference>
<dbReference type="InterPro" id="IPR017959">
    <property type="entry name" value="Asn/Gln-tRNA_amidoTrfase_suB/E"/>
</dbReference>
<dbReference type="FunFam" id="1.10.10.410:FF:000001">
    <property type="entry name" value="Aspartyl/glutamyl-tRNA(Asn/Gln) amidotransferase subunit B"/>
    <property type="match status" value="1"/>
</dbReference>
<dbReference type="GO" id="GO:0070681">
    <property type="term" value="P:glutaminyl-tRNAGln biosynthesis via transamidation"/>
    <property type="evidence" value="ECO:0007669"/>
    <property type="project" value="TreeGrafter"/>
</dbReference>
<keyword evidence="13" id="KW-0808">Transferase</keyword>
<dbReference type="Gene3D" id="1.10.10.410">
    <property type="match status" value="1"/>
</dbReference>
<dbReference type="InterPro" id="IPR004413">
    <property type="entry name" value="GatB"/>
</dbReference>
<evidence type="ECO:0000256" key="4">
    <source>
        <dbReference type="ARBA" id="ARBA00022598"/>
    </source>
</evidence>
<dbReference type="NCBIfam" id="NF004014">
    <property type="entry name" value="PRK05477.1-4"/>
    <property type="match status" value="1"/>
</dbReference>
<evidence type="ECO:0000256" key="2">
    <source>
        <dbReference type="ARBA" id="ARBA00011123"/>
    </source>
</evidence>
<dbReference type="FunFam" id="1.10.150.380:FF:000001">
    <property type="entry name" value="Aspartyl/glutamyl-tRNA(Asn/Gln) amidotransferase subunit B"/>
    <property type="match status" value="1"/>
</dbReference>
<dbReference type="KEGG" id="nli:G3M70_12370"/>
<reference evidence="13 14" key="1">
    <citation type="submission" date="2020-02" db="EMBL/GenBank/DDBJ databases">
        <title>Genomic and physiological characterization of two novel Nitrospinaceae genera.</title>
        <authorList>
            <person name="Mueller A.J."/>
            <person name="Jung M.-Y."/>
            <person name="Strachan C.R."/>
            <person name="Herbold C.W."/>
            <person name="Kirkegaard R.H."/>
            <person name="Daims H."/>
        </authorList>
    </citation>
    <scope>NUCLEOTIDE SEQUENCE [LARGE SCALE GENOMIC DNA]</scope>
    <source>
        <strain evidence="13">EB</strain>
    </source>
</reference>
<keyword evidence="4 11" id="KW-0436">Ligase</keyword>
<dbReference type="InterPro" id="IPR017958">
    <property type="entry name" value="Gln-tRNA_amidoTrfase_suB_CS"/>
</dbReference>
<dbReference type="EC" id="6.3.5.-" evidence="11"/>
<dbReference type="InterPro" id="IPR003789">
    <property type="entry name" value="Asn/Gln_tRNA_amidoTrase-B-like"/>
</dbReference>
<dbReference type="GO" id="GO:0050567">
    <property type="term" value="F:glutaminyl-tRNA synthase (glutamine-hydrolyzing) activity"/>
    <property type="evidence" value="ECO:0007669"/>
    <property type="project" value="UniProtKB-UniRule"/>
</dbReference>
<accession>A0A7T0BX93</accession>
<dbReference type="InterPro" id="IPR042114">
    <property type="entry name" value="GatB_C_1"/>
</dbReference>
<evidence type="ECO:0000256" key="8">
    <source>
        <dbReference type="ARBA" id="ARBA00024799"/>
    </source>
</evidence>
<sequence length="479" mass="53769">MEFETVIGLEVHAQLKTESKIFCSCSTRFGSEPNENTCPICLGMPGVLPVLNAKAVEYALRACLATHCEVEPTNVFDRKNYFYPDLPKGYQISQFTLPIGRHGRIKLQGNGTPKIIGITRIHMEEDAGKSIHGENLGNPGKSYVDFNRTGVPLVEIVSEPEIRSAEEAREYLMILRSILEYSGVSDCNMEEGSFRCDANVSIRPVGEKELGTRAEVKNINSFKFVQKAIEYEVKRQAQVLKQGDRVVQETRLYDAERGVTFSMRSKEEAHDYRYFPEPDLAPIVIDEEWIKRAREALPELPEEKSQRFVTEYGIPEYDAGVLTASRELADYFEACIRAFNQPKAISNWIMSELLRELKNADKDITECPVSPENLAKLLSMVHDNTISGKIAKTVFEDMIQSGKSPEIVVKEKNLVQISDEGAIESLIDEVISANPDQAEQYRSGKDKVIGFLVGQVMKASKGKANPGLVNKMFQQKLRG</sequence>
<dbReference type="SUPFAM" id="SSF89095">
    <property type="entry name" value="GatB/YqeY motif"/>
    <property type="match status" value="1"/>
</dbReference>
<evidence type="ECO:0000256" key="3">
    <source>
        <dbReference type="ARBA" id="ARBA00016923"/>
    </source>
</evidence>
<dbReference type="Gene3D" id="1.10.150.380">
    <property type="entry name" value="GatB domain, N-terminal subdomain"/>
    <property type="match status" value="1"/>
</dbReference>
<evidence type="ECO:0000256" key="6">
    <source>
        <dbReference type="ARBA" id="ARBA00022840"/>
    </source>
</evidence>
<dbReference type="NCBIfam" id="NF004015">
    <property type="entry name" value="PRK05477.1-5"/>
    <property type="match status" value="1"/>
</dbReference>
<dbReference type="SMART" id="SM00845">
    <property type="entry name" value="GatB_Yqey"/>
    <property type="match status" value="1"/>
</dbReference>
<evidence type="ECO:0000256" key="7">
    <source>
        <dbReference type="ARBA" id="ARBA00022917"/>
    </source>
</evidence>
<comment type="catalytic activity">
    <reaction evidence="10 11">
        <text>L-glutamyl-tRNA(Gln) + L-glutamine + ATP + H2O = L-glutaminyl-tRNA(Gln) + L-glutamate + ADP + phosphate + H(+)</text>
        <dbReference type="Rhea" id="RHEA:17521"/>
        <dbReference type="Rhea" id="RHEA-COMP:9681"/>
        <dbReference type="Rhea" id="RHEA-COMP:9684"/>
        <dbReference type="ChEBI" id="CHEBI:15377"/>
        <dbReference type="ChEBI" id="CHEBI:15378"/>
        <dbReference type="ChEBI" id="CHEBI:29985"/>
        <dbReference type="ChEBI" id="CHEBI:30616"/>
        <dbReference type="ChEBI" id="CHEBI:43474"/>
        <dbReference type="ChEBI" id="CHEBI:58359"/>
        <dbReference type="ChEBI" id="CHEBI:78520"/>
        <dbReference type="ChEBI" id="CHEBI:78521"/>
        <dbReference type="ChEBI" id="CHEBI:456216"/>
    </reaction>
</comment>
<comment type="catalytic activity">
    <reaction evidence="9 11">
        <text>L-aspartyl-tRNA(Asn) + L-glutamine + ATP + H2O = L-asparaginyl-tRNA(Asn) + L-glutamate + ADP + phosphate + 2 H(+)</text>
        <dbReference type="Rhea" id="RHEA:14513"/>
        <dbReference type="Rhea" id="RHEA-COMP:9674"/>
        <dbReference type="Rhea" id="RHEA-COMP:9677"/>
        <dbReference type="ChEBI" id="CHEBI:15377"/>
        <dbReference type="ChEBI" id="CHEBI:15378"/>
        <dbReference type="ChEBI" id="CHEBI:29985"/>
        <dbReference type="ChEBI" id="CHEBI:30616"/>
        <dbReference type="ChEBI" id="CHEBI:43474"/>
        <dbReference type="ChEBI" id="CHEBI:58359"/>
        <dbReference type="ChEBI" id="CHEBI:78515"/>
        <dbReference type="ChEBI" id="CHEBI:78516"/>
        <dbReference type="ChEBI" id="CHEBI:456216"/>
    </reaction>
</comment>
<dbReference type="NCBIfam" id="NF004012">
    <property type="entry name" value="PRK05477.1-2"/>
    <property type="match status" value="1"/>
</dbReference>
<dbReference type="InterPro" id="IPR006075">
    <property type="entry name" value="Asn/Gln-tRNA_Trfase_suB/E_cat"/>
</dbReference>
<evidence type="ECO:0000256" key="10">
    <source>
        <dbReference type="ARBA" id="ARBA00047913"/>
    </source>
</evidence>
<evidence type="ECO:0000256" key="5">
    <source>
        <dbReference type="ARBA" id="ARBA00022741"/>
    </source>
</evidence>
<evidence type="ECO:0000256" key="9">
    <source>
        <dbReference type="ARBA" id="ARBA00047380"/>
    </source>
</evidence>
<dbReference type="AlphaFoldDB" id="A0A7T0BX93"/>
<dbReference type="GO" id="GO:0016740">
    <property type="term" value="F:transferase activity"/>
    <property type="evidence" value="ECO:0007669"/>
    <property type="project" value="UniProtKB-KW"/>
</dbReference>
<dbReference type="PANTHER" id="PTHR11659">
    <property type="entry name" value="GLUTAMYL-TRNA GLN AMIDOTRANSFERASE SUBUNIT B MITOCHONDRIAL AND PROKARYOTIC PET112-RELATED"/>
    <property type="match status" value="1"/>
</dbReference>
<evidence type="ECO:0000313" key="13">
    <source>
        <dbReference type="EMBL" id="QPJ62624.1"/>
    </source>
</evidence>
<dbReference type="Proteomes" id="UP000594688">
    <property type="component" value="Chromosome"/>
</dbReference>
<comment type="function">
    <text evidence="8 11">Allows the formation of correctly charged Asn-tRNA(Asn) or Gln-tRNA(Gln) through the transamidation of misacylated Asp-tRNA(Asn) or Glu-tRNA(Gln) in organisms which lack either or both of asparaginyl-tRNA or glutaminyl-tRNA synthetases. The reaction takes place in the presence of glutamine and ATP through an activated phospho-Asp-tRNA(Asn) or phospho-Glu-tRNA(Gln).</text>
</comment>
<dbReference type="NCBIfam" id="TIGR00133">
    <property type="entry name" value="gatB"/>
    <property type="match status" value="1"/>
</dbReference>
<dbReference type="EMBL" id="CP048685">
    <property type="protein sequence ID" value="QPJ62624.1"/>
    <property type="molecule type" value="Genomic_DNA"/>
</dbReference>
<dbReference type="GO" id="GO:0005524">
    <property type="term" value="F:ATP binding"/>
    <property type="evidence" value="ECO:0007669"/>
    <property type="project" value="UniProtKB-KW"/>
</dbReference>
<dbReference type="InterPro" id="IPR018027">
    <property type="entry name" value="Asn/Gln_amidotransferase"/>
</dbReference>
<dbReference type="InterPro" id="IPR014746">
    <property type="entry name" value="Gln_synth/guanido_kin_cat_dom"/>
</dbReference>
<evidence type="ECO:0000256" key="1">
    <source>
        <dbReference type="ARBA" id="ARBA00005306"/>
    </source>
</evidence>
<dbReference type="Pfam" id="PF02934">
    <property type="entry name" value="GatB_N"/>
    <property type="match status" value="1"/>
</dbReference>
<dbReference type="PANTHER" id="PTHR11659:SF0">
    <property type="entry name" value="GLUTAMYL-TRNA(GLN) AMIDOTRANSFERASE SUBUNIT B, MITOCHONDRIAL"/>
    <property type="match status" value="1"/>
</dbReference>
<comment type="subunit">
    <text evidence="2 11">Heterotrimer of A, B and C subunits.</text>
</comment>